<keyword evidence="3" id="KW-1185">Reference proteome</keyword>
<feature type="chain" id="PRO_5046412367" evidence="1">
    <location>
        <begin position="28"/>
        <end position="201"/>
    </location>
</feature>
<dbReference type="Pfam" id="PF09411">
    <property type="entry name" value="PagL"/>
    <property type="match status" value="1"/>
</dbReference>
<dbReference type="InterPro" id="IPR018550">
    <property type="entry name" value="Lipid-A_deacylase-rel"/>
</dbReference>
<evidence type="ECO:0000313" key="2">
    <source>
        <dbReference type="EMBL" id="CAD7045089.1"/>
    </source>
</evidence>
<keyword evidence="2" id="KW-0378">Hydrolase</keyword>
<sequence>MGAVAAMKRTFSIGIFSSLLFAVAGNAADLAAPVVAIDAAPPEQPASIFNEARFGSLVSIEDEDGAFVTGLVLFDPWGHEQAQGWDKLLRPRLHVGATISTADEANQVYAGFSWTANVTDRFFLELGFGGTLHDGDLDPSDGGDSPKLGCRALFHEYAAAGYNVTESWSIIAQIEHSSHAELCDGPNNGLSRAGILVGYKF</sequence>
<name>A0ABM8PRY9_9HYPH</name>
<comment type="caution">
    <text evidence="2">The sequence shown here is derived from an EMBL/GenBank/DDBJ whole genome shotgun (WGS) entry which is preliminary data.</text>
</comment>
<feature type="signal peptide" evidence="1">
    <location>
        <begin position="1"/>
        <end position="27"/>
    </location>
</feature>
<evidence type="ECO:0000313" key="3">
    <source>
        <dbReference type="Proteomes" id="UP000606921"/>
    </source>
</evidence>
<dbReference type="Proteomes" id="UP000606921">
    <property type="component" value="Unassembled WGS sequence"/>
</dbReference>
<keyword evidence="1" id="KW-0732">Signal</keyword>
<protein>
    <submittedName>
        <fullName evidence="2">Acyloxyacyl hydrolase</fullName>
    </submittedName>
</protein>
<reference evidence="2 3" key="1">
    <citation type="submission" date="2020-11" db="EMBL/GenBank/DDBJ databases">
        <authorList>
            <person name="Lassalle F."/>
        </authorList>
    </citation>
    <scope>NUCLEOTIDE SEQUENCE [LARGE SCALE GENOMIC DNA]</scope>
    <source>
        <strain evidence="2 3">JC140</strain>
    </source>
</reference>
<dbReference type="Gene3D" id="2.40.160.20">
    <property type="match status" value="1"/>
</dbReference>
<evidence type="ECO:0000256" key="1">
    <source>
        <dbReference type="SAM" id="SignalP"/>
    </source>
</evidence>
<accession>A0ABM8PRY9</accession>
<gene>
    <name evidence="2" type="ORF">REJC140_03916</name>
</gene>
<dbReference type="GO" id="GO:0016787">
    <property type="term" value="F:hydrolase activity"/>
    <property type="evidence" value="ECO:0007669"/>
    <property type="project" value="UniProtKB-KW"/>
</dbReference>
<organism evidence="2 3">
    <name type="scientific">Pseudorhizobium endolithicum</name>
    <dbReference type="NCBI Taxonomy" id="1191678"/>
    <lineage>
        <taxon>Bacteria</taxon>
        <taxon>Pseudomonadati</taxon>
        <taxon>Pseudomonadota</taxon>
        <taxon>Alphaproteobacteria</taxon>
        <taxon>Hyphomicrobiales</taxon>
        <taxon>Rhizobiaceae</taxon>
        <taxon>Rhizobium/Agrobacterium group</taxon>
        <taxon>Pseudorhizobium</taxon>
    </lineage>
</organism>
<dbReference type="EMBL" id="CABFWF030000013">
    <property type="protein sequence ID" value="CAD7045089.1"/>
    <property type="molecule type" value="Genomic_DNA"/>
</dbReference>
<proteinExistence type="predicted"/>